<dbReference type="Proteomes" id="UP001327560">
    <property type="component" value="Chromosome 2"/>
</dbReference>
<proteinExistence type="predicted"/>
<dbReference type="Pfam" id="PF10551">
    <property type="entry name" value="MULE"/>
    <property type="match status" value="1"/>
</dbReference>
<dbReference type="PANTHER" id="PTHR31973">
    <property type="entry name" value="POLYPROTEIN, PUTATIVE-RELATED"/>
    <property type="match status" value="1"/>
</dbReference>
<protein>
    <recommendedName>
        <fullName evidence="1">MULE transposase domain-containing protein</fullName>
    </recommendedName>
</protein>
<reference evidence="2 3" key="1">
    <citation type="submission" date="2023-10" db="EMBL/GenBank/DDBJ databases">
        <title>Chromosome-scale genome assembly provides insights into flower coloration mechanisms of Canna indica.</title>
        <authorList>
            <person name="Li C."/>
        </authorList>
    </citation>
    <scope>NUCLEOTIDE SEQUENCE [LARGE SCALE GENOMIC DNA]</scope>
    <source>
        <tissue evidence="2">Flower</tissue>
    </source>
</reference>
<feature type="domain" description="MULE transposase" evidence="1">
    <location>
        <begin position="2"/>
        <end position="62"/>
    </location>
</feature>
<evidence type="ECO:0000313" key="3">
    <source>
        <dbReference type="Proteomes" id="UP001327560"/>
    </source>
</evidence>
<organism evidence="2 3">
    <name type="scientific">Canna indica</name>
    <name type="common">Indian-shot</name>
    <dbReference type="NCBI Taxonomy" id="4628"/>
    <lineage>
        <taxon>Eukaryota</taxon>
        <taxon>Viridiplantae</taxon>
        <taxon>Streptophyta</taxon>
        <taxon>Embryophyta</taxon>
        <taxon>Tracheophyta</taxon>
        <taxon>Spermatophyta</taxon>
        <taxon>Magnoliopsida</taxon>
        <taxon>Liliopsida</taxon>
        <taxon>Zingiberales</taxon>
        <taxon>Cannaceae</taxon>
        <taxon>Canna</taxon>
    </lineage>
</organism>
<dbReference type="EMBL" id="CP136891">
    <property type="protein sequence ID" value="WOK98942.1"/>
    <property type="molecule type" value="Genomic_DNA"/>
</dbReference>
<accession>A0AAQ3K1K8</accession>
<name>A0AAQ3K1K8_9LILI</name>
<dbReference type="InterPro" id="IPR018289">
    <property type="entry name" value="MULE_transposase_dom"/>
</dbReference>
<sequence length="181" mass="20847">MVEGENYESWSWLLRLLFDDLGIAQGYGLTLISDQQKGLEYAIKQRVPAAEHRNCARHIYANKKKKHPGHVLKSLFWRAVRCTIESDFKKTMSELQATSDRAHQDFLVVGVIKFCQTYISVGCKSDAVSNNLSETFNGYILKAREKLIIDMLEDIRHMLMAIMYEKMELILKNNDTICPSI</sequence>
<evidence type="ECO:0000313" key="2">
    <source>
        <dbReference type="EMBL" id="WOK98942.1"/>
    </source>
</evidence>
<keyword evidence="3" id="KW-1185">Reference proteome</keyword>
<dbReference type="PANTHER" id="PTHR31973:SF187">
    <property type="entry name" value="MUTATOR TRANSPOSASE MUDRA PROTEIN"/>
    <property type="match status" value="1"/>
</dbReference>
<evidence type="ECO:0000259" key="1">
    <source>
        <dbReference type="Pfam" id="PF10551"/>
    </source>
</evidence>
<dbReference type="AlphaFoldDB" id="A0AAQ3K1K8"/>
<gene>
    <name evidence="2" type="ORF">Cni_G07654</name>
</gene>